<feature type="domain" description="Rubrerythrin diiron-binding" evidence="1">
    <location>
        <begin position="12"/>
        <end position="158"/>
    </location>
</feature>
<dbReference type="Gene3D" id="1.20.1260.10">
    <property type="match status" value="1"/>
</dbReference>
<dbReference type="EMBL" id="VSSQ01024994">
    <property type="protein sequence ID" value="MPM72842.1"/>
    <property type="molecule type" value="Genomic_DNA"/>
</dbReference>
<dbReference type="InterPro" id="IPR009078">
    <property type="entry name" value="Ferritin-like_SF"/>
</dbReference>
<dbReference type="AlphaFoldDB" id="A0A645C5C4"/>
<dbReference type="PANTHER" id="PTHR33531">
    <property type="entry name" value="RUBRERYTHRIN SUBFAMILY"/>
    <property type="match status" value="1"/>
</dbReference>
<dbReference type="InterPro" id="IPR003251">
    <property type="entry name" value="Rr_diiron-bd_dom"/>
</dbReference>
<proteinExistence type="predicted"/>
<protein>
    <recommendedName>
        <fullName evidence="1">Rubrerythrin diiron-binding domain-containing protein</fullName>
    </recommendedName>
</protein>
<evidence type="ECO:0000259" key="1">
    <source>
        <dbReference type="Pfam" id="PF02915"/>
    </source>
</evidence>
<comment type="caution">
    <text evidence="2">The sequence shown here is derived from an EMBL/GenBank/DDBJ whole genome shotgun (WGS) entry which is preliminary data.</text>
</comment>
<evidence type="ECO:0000313" key="2">
    <source>
        <dbReference type="EMBL" id="MPM72842.1"/>
    </source>
</evidence>
<name>A0A645C5C4_9ZZZZ</name>
<dbReference type="InterPro" id="IPR012347">
    <property type="entry name" value="Ferritin-like"/>
</dbReference>
<dbReference type="PANTHER" id="PTHR33531:SF7">
    <property type="entry name" value="HYPOTHETICAL MEMBRANE PROTEIN, CONSERVED"/>
    <property type="match status" value="1"/>
</dbReference>
<dbReference type="CDD" id="cd01045">
    <property type="entry name" value="Ferritin_like_AB"/>
    <property type="match status" value="1"/>
</dbReference>
<dbReference type="SUPFAM" id="SSF47240">
    <property type="entry name" value="Ferritin-like"/>
    <property type="match status" value="1"/>
</dbReference>
<accession>A0A645C5C4</accession>
<sequence>MENKLLNELDGLQVAIEIEKRGHEFYQQAYSQSKKDEHKELFLLLRDEETHHMEKFQKVFNKVQQNKSECEITFDAKTAAYLSALAAGHVFPKAEESAKTIANLKTIDAILSVAMQAEKDSILLYDELADKSKSDEARKIFAALKAEEQQHVVKLREMIEAWA</sequence>
<dbReference type="Pfam" id="PF02915">
    <property type="entry name" value="Rubrerythrin"/>
    <property type="match status" value="1"/>
</dbReference>
<dbReference type="GO" id="GO:0016491">
    <property type="term" value="F:oxidoreductase activity"/>
    <property type="evidence" value="ECO:0007669"/>
    <property type="project" value="InterPro"/>
</dbReference>
<dbReference type="GO" id="GO:0046872">
    <property type="term" value="F:metal ion binding"/>
    <property type="evidence" value="ECO:0007669"/>
    <property type="project" value="InterPro"/>
</dbReference>
<reference evidence="2" key="1">
    <citation type="submission" date="2019-08" db="EMBL/GenBank/DDBJ databases">
        <authorList>
            <person name="Kucharzyk K."/>
            <person name="Murdoch R.W."/>
            <person name="Higgins S."/>
            <person name="Loffler F."/>
        </authorList>
    </citation>
    <scope>NUCLEOTIDE SEQUENCE</scope>
</reference>
<gene>
    <name evidence="2" type="ORF">SDC9_119818</name>
</gene>
<organism evidence="2">
    <name type="scientific">bioreactor metagenome</name>
    <dbReference type="NCBI Taxonomy" id="1076179"/>
    <lineage>
        <taxon>unclassified sequences</taxon>
        <taxon>metagenomes</taxon>
        <taxon>ecological metagenomes</taxon>
    </lineage>
</organism>